<feature type="chain" id="PRO_5005476713" description="DUF5666 domain-containing protein" evidence="2">
    <location>
        <begin position="25"/>
        <end position="232"/>
    </location>
</feature>
<evidence type="ECO:0000313" key="3">
    <source>
        <dbReference type="EMBL" id="ALA59026.1"/>
    </source>
</evidence>
<feature type="region of interest" description="Disordered" evidence="1">
    <location>
        <begin position="108"/>
        <end position="189"/>
    </location>
</feature>
<dbReference type="PATRIC" id="fig|42253.5.peg.2582"/>
<dbReference type="KEGG" id="nmv:NITMOv2_2613"/>
<feature type="region of interest" description="Disordered" evidence="1">
    <location>
        <begin position="210"/>
        <end position="232"/>
    </location>
</feature>
<evidence type="ECO:0008006" key="5">
    <source>
        <dbReference type="Google" id="ProtNLM"/>
    </source>
</evidence>
<dbReference type="EMBL" id="CP011801">
    <property type="protein sequence ID" value="ALA59026.1"/>
    <property type="molecule type" value="Genomic_DNA"/>
</dbReference>
<sequence>MIHHRIIMTGLSILIAGAAAQAAAASESKKPGVAQGETSQQQSQQGLGVPGSGSSNVILGGPEIIIGRIASVEGDQFVIEGDRGQSIHLQVTKDTNIVCDDAQGTTFSTSREGVKERKEIPPTAAGEQRQKGSEGQRQALNDPNRQQAEHQMGPPTKDPSTLKDVVGSTDPKANQDVARGSGFIVGGSSGCRFKVGDHVRVEASDMGTATTVKALSGEERSKIAGRSDEPQP</sequence>
<keyword evidence="2" id="KW-0732">Signal</keyword>
<dbReference type="OrthoDB" id="9798580at2"/>
<feature type="compositionally biased region" description="Basic and acidic residues" evidence="1">
    <location>
        <begin position="216"/>
        <end position="232"/>
    </location>
</feature>
<gene>
    <name evidence="3" type="ORF">NITMOv2_2613</name>
</gene>
<evidence type="ECO:0000256" key="2">
    <source>
        <dbReference type="SAM" id="SignalP"/>
    </source>
</evidence>
<evidence type="ECO:0000256" key="1">
    <source>
        <dbReference type="SAM" id="MobiDB-lite"/>
    </source>
</evidence>
<feature type="signal peptide" evidence="2">
    <location>
        <begin position="1"/>
        <end position="24"/>
    </location>
</feature>
<accession>A0A0K2GDJ4</accession>
<feature type="compositionally biased region" description="Polar residues" evidence="1">
    <location>
        <begin position="135"/>
        <end position="146"/>
    </location>
</feature>
<dbReference type="Proteomes" id="UP000069205">
    <property type="component" value="Chromosome"/>
</dbReference>
<proteinExistence type="predicted"/>
<feature type="compositionally biased region" description="Low complexity" evidence="1">
    <location>
        <begin position="35"/>
        <end position="54"/>
    </location>
</feature>
<protein>
    <recommendedName>
        <fullName evidence="5">DUF5666 domain-containing protein</fullName>
    </recommendedName>
</protein>
<reference evidence="3 4" key="1">
    <citation type="journal article" date="2015" name="Proc. Natl. Acad. Sci. U.S.A.">
        <title>Expanded metabolic versatility of ubiquitous nitrite-oxidizing bacteria from the genus Nitrospira.</title>
        <authorList>
            <person name="Koch H."/>
            <person name="Lucker S."/>
            <person name="Albertsen M."/>
            <person name="Kitzinger K."/>
            <person name="Herbold C."/>
            <person name="Spieck E."/>
            <person name="Nielsen P.H."/>
            <person name="Wagner M."/>
            <person name="Daims H."/>
        </authorList>
    </citation>
    <scope>NUCLEOTIDE SEQUENCE [LARGE SCALE GENOMIC DNA]</scope>
    <source>
        <strain evidence="3 4">NSP M-1</strain>
    </source>
</reference>
<evidence type="ECO:0000313" key="4">
    <source>
        <dbReference type="Proteomes" id="UP000069205"/>
    </source>
</evidence>
<feature type="region of interest" description="Disordered" evidence="1">
    <location>
        <begin position="29"/>
        <end position="54"/>
    </location>
</feature>
<organism evidence="3 4">
    <name type="scientific">Nitrospira moscoviensis</name>
    <dbReference type="NCBI Taxonomy" id="42253"/>
    <lineage>
        <taxon>Bacteria</taxon>
        <taxon>Pseudomonadati</taxon>
        <taxon>Nitrospirota</taxon>
        <taxon>Nitrospiria</taxon>
        <taxon>Nitrospirales</taxon>
        <taxon>Nitrospiraceae</taxon>
        <taxon>Nitrospira</taxon>
    </lineage>
</organism>
<dbReference type="AlphaFoldDB" id="A0A0K2GDJ4"/>
<dbReference type="RefSeq" id="WP_053380110.1">
    <property type="nucleotide sequence ID" value="NZ_CP011801.1"/>
</dbReference>
<name>A0A0K2GDJ4_NITMO</name>
<keyword evidence="4" id="KW-1185">Reference proteome</keyword>